<dbReference type="InterPro" id="IPR007712">
    <property type="entry name" value="RelE/ParE_toxin"/>
</dbReference>
<dbReference type="PANTHER" id="PTHR33755">
    <property type="entry name" value="TOXIN PARE1-RELATED"/>
    <property type="match status" value="1"/>
</dbReference>
<proteinExistence type="inferred from homology"/>
<keyword evidence="4" id="KW-1185">Reference proteome</keyword>
<dbReference type="NCBIfam" id="TIGR02385">
    <property type="entry name" value="RelE_StbE"/>
    <property type="match status" value="1"/>
</dbReference>
<dbReference type="Pfam" id="PF05016">
    <property type="entry name" value="ParE_toxin"/>
    <property type="match status" value="1"/>
</dbReference>
<dbReference type="PANTHER" id="PTHR33755:SF6">
    <property type="entry name" value="PLASMID STABILIZATION SYSTEM PROTEIN"/>
    <property type="match status" value="1"/>
</dbReference>
<dbReference type="InterPro" id="IPR035093">
    <property type="entry name" value="RelE/ParE_toxin_dom_sf"/>
</dbReference>
<evidence type="ECO:0000313" key="4">
    <source>
        <dbReference type="Proteomes" id="UP001169006"/>
    </source>
</evidence>
<protein>
    <submittedName>
        <fullName evidence="3">Type II toxin-antitoxin system RelE/ParE family toxin</fullName>
    </submittedName>
</protein>
<evidence type="ECO:0000256" key="1">
    <source>
        <dbReference type="ARBA" id="ARBA00006226"/>
    </source>
</evidence>
<dbReference type="EMBL" id="JAUKWQ010000008">
    <property type="protein sequence ID" value="MDO1584466.1"/>
    <property type="molecule type" value="Genomic_DNA"/>
</dbReference>
<organism evidence="3 4">
    <name type="scientific">Rhizobium oryzicola</name>
    <dbReference type="NCBI Taxonomy" id="1232668"/>
    <lineage>
        <taxon>Bacteria</taxon>
        <taxon>Pseudomonadati</taxon>
        <taxon>Pseudomonadota</taxon>
        <taxon>Alphaproteobacteria</taxon>
        <taxon>Hyphomicrobiales</taxon>
        <taxon>Rhizobiaceae</taxon>
        <taxon>Rhizobium/Agrobacterium group</taxon>
        <taxon>Rhizobium</taxon>
    </lineage>
</organism>
<dbReference type="Proteomes" id="UP001169006">
    <property type="component" value="Unassembled WGS sequence"/>
</dbReference>
<evidence type="ECO:0000313" key="3">
    <source>
        <dbReference type="EMBL" id="MDO1584466.1"/>
    </source>
</evidence>
<comment type="caution">
    <text evidence="3">The sequence shown here is derived from an EMBL/GenBank/DDBJ whole genome shotgun (WGS) entry which is preliminary data.</text>
</comment>
<comment type="similarity">
    <text evidence="1">Belongs to the RelE toxin family.</text>
</comment>
<evidence type="ECO:0000256" key="2">
    <source>
        <dbReference type="ARBA" id="ARBA00022649"/>
    </source>
</evidence>
<sequence>MVKLSVRWTRRALRRIDEIGAYVADDNPSAAARVVSRLIAVGEGLANHPFRGRIGRVEQTRELVVHGLPYVIVYTLEQDHIAVVTVLHTSRKWPRKF</sequence>
<name>A0ABT8T2R2_9HYPH</name>
<dbReference type="RefSeq" id="WP_302078702.1">
    <property type="nucleotide sequence ID" value="NZ_JAUKWQ010000008.1"/>
</dbReference>
<dbReference type="Gene3D" id="3.30.2310.20">
    <property type="entry name" value="RelE-like"/>
    <property type="match status" value="1"/>
</dbReference>
<keyword evidence="2" id="KW-1277">Toxin-antitoxin system</keyword>
<reference evidence="3" key="1">
    <citation type="journal article" date="2015" name="Int. J. Syst. Evol. Microbiol.">
        <title>Rhizobium oryzicola sp. nov., potential plant-growth-promoting endophytic bacteria isolated from rice roots.</title>
        <authorList>
            <person name="Zhang X.X."/>
            <person name="Gao J.S."/>
            <person name="Cao Y.H."/>
            <person name="Sheirdil R.A."/>
            <person name="Wang X.C."/>
            <person name="Zhang L."/>
        </authorList>
    </citation>
    <scope>NUCLEOTIDE SEQUENCE</scope>
    <source>
        <strain evidence="3">05753</strain>
    </source>
</reference>
<accession>A0ABT8T2R2</accession>
<gene>
    <name evidence="3" type="ORF">Q2T52_20460</name>
</gene>
<reference evidence="3" key="2">
    <citation type="submission" date="2023-07" db="EMBL/GenBank/DDBJ databases">
        <authorList>
            <person name="Sun H."/>
        </authorList>
    </citation>
    <scope>NUCLEOTIDE SEQUENCE</scope>
    <source>
        <strain evidence="3">05753</strain>
    </source>
</reference>
<dbReference type="InterPro" id="IPR051803">
    <property type="entry name" value="TA_system_RelE-like_toxin"/>
</dbReference>